<sequence>MMASPSPYTTYPPSTPTPPWPSAMTSSLNQHRSNLSGKRKATNIDVDEYDPLYLSGGSGNTTSSSSISSQFKKLRLNNTRNHTNHYQSGPATTDESNINTHPSTHVTPVSSTSTTYLTTPPHSPVRRLHKPHGSPRSRPPSPIYTYHPNNPQYLSLSPSISTPPIPPSSSSFMPIDDTPHRIVIHDLDAEIALIEAEELAQKQTVFLPDIDKKVSSIPQQLLQNRSPDQPHISPPQSIAPPNHYQPYGTSSATSLAPSQNCPSALVLYKDPTSISVPEEEDVVRKTIIEARKRAREKAVDDQRERDLARQKFLTEYRNRSFAGDGDGDTDFDDAMTDQSSMGGDDDDAMEIE</sequence>
<dbReference type="VEuPathDB" id="FungiDB:PV10_07145"/>
<accession>A0A0D1Z4P3</accession>
<proteinExistence type="predicted"/>
<reference evidence="2 3" key="1">
    <citation type="submission" date="2015-01" db="EMBL/GenBank/DDBJ databases">
        <title>The Genome Sequence of Exophiala mesophila CBS40295.</title>
        <authorList>
            <consortium name="The Broad Institute Genomics Platform"/>
            <person name="Cuomo C."/>
            <person name="de Hoog S."/>
            <person name="Gorbushina A."/>
            <person name="Stielow B."/>
            <person name="Teixiera M."/>
            <person name="Abouelleil A."/>
            <person name="Chapman S.B."/>
            <person name="Priest M."/>
            <person name="Young S.K."/>
            <person name="Wortman J."/>
            <person name="Nusbaum C."/>
            <person name="Birren B."/>
        </authorList>
    </citation>
    <scope>NUCLEOTIDE SEQUENCE [LARGE SCALE GENOMIC DNA]</scope>
    <source>
        <strain evidence="2 3">CBS 40295</strain>
    </source>
</reference>
<dbReference type="Pfam" id="PF20354">
    <property type="entry name" value="DUF6649"/>
    <property type="match status" value="2"/>
</dbReference>
<dbReference type="HOGENOM" id="CLU_059580_0_0_1"/>
<feature type="region of interest" description="Disordered" evidence="1">
    <location>
        <begin position="80"/>
        <end position="154"/>
    </location>
</feature>
<feature type="compositionally biased region" description="Acidic residues" evidence="1">
    <location>
        <begin position="343"/>
        <end position="352"/>
    </location>
</feature>
<evidence type="ECO:0000313" key="2">
    <source>
        <dbReference type="EMBL" id="KIV89767.1"/>
    </source>
</evidence>
<dbReference type="OMA" id="WPSAMTS"/>
<gene>
    <name evidence="2" type="ORF">PV10_07145</name>
</gene>
<dbReference type="GeneID" id="27324990"/>
<dbReference type="Proteomes" id="UP000054302">
    <property type="component" value="Unassembled WGS sequence"/>
</dbReference>
<feature type="compositionally biased region" description="Basic residues" evidence="1">
    <location>
        <begin position="124"/>
        <end position="135"/>
    </location>
</feature>
<dbReference type="InterPro" id="IPR046591">
    <property type="entry name" value="DUF6649"/>
</dbReference>
<feature type="region of interest" description="Disordered" evidence="1">
    <location>
        <begin position="224"/>
        <end position="256"/>
    </location>
</feature>
<organism evidence="2 3">
    <name type="scientific">Exophiala mesophila</name>
    <name type="common">Black yeast-like fungus</name>
    <dbReference type="NCBI Taxonomy" id="212818"/>
    <lineage>
        <taxon>Eukaryota</taxon>
        <taxon>Fungi</taxon>
        <taxon>Dikarya</taxon>
        <taxon>Ascomycota</taxon>
        <taxon>Pezizomycotina</taxon>
        <taxon>Eurotiomycetes</taxon>
        <taxon>Chaetothyriomycetidae</taxon>
        <taxon>Chaetothyriales</taxon>
        <taxon>Herpotrichiellaceae</taxon>
        <taxon>Exophiala</taxon>
    </lineage>
</organism>
<feature type="compositionally biased region" description="Low complexity" evidence="1">
    <location>
        <begin position="100"/>
        <end position="120"/>
    </location>
</feature>
<feature type="compositionally biased region" description="Polar residues" evidence="1">
    <location>
        <begin position="247"/>
        <end position="256"/>
    </location>
</feature>
<dbReference type="EMBL" id="KN847524">
    <property type="protein sequence ID" value="KIV89767.1"/>
    <property type="molecule type" value="Genomic_DNA"/>
</dbReference>
<name>A0A0D1Z4P3_EXOME</name>
<dbReference type="AlphaFoldDB" id="A0A0D1Z4P3"/>
<feature type="compositionally biased region" description="Acidic residues" evidence="1">
    <location>
        <begin position="325"/>
        <end position="335"/>
    </location>
</feature>
<dbReference type="OrthoDB" id="5345504at2759"/>
<feature type="compositionally biased region" description="Low complexity" evidence="1">
    <location>
        <begin position="1"/>
        <end position="12"/>
    </location>
</feature>
<protein>
    <submittedName>
        <fullName evidence="2">Uncharacterized protein</fullName>
    </submittedName>
</protein>
<feature type="compositionally biased region" description="Polar residues" evidence="1">
    <location>
        <begin position="80"/>
        <end position="99"/>
    </location>
</feature>
<evidence type="ECO:0000256" key="1">
    <source>
        <dbReference type="SAM" id="MobiDB-lite"/>
    </source>
</evidence>
<dbReference type="RefSeq" id="XP_016221341.1">
    <property type="nucleotide sequence ID" value="XM_016372009.1"/>
</dbReference>
<evidence type="ECO:0000313" key="3">
    <source>
        <dbReference type="Proteomes" id="UP000054302"/>
    </source>
</evidence>
<dbReference type="STRING" id="212818.A0A0D1Z4P3"/>
<feature type="region of interest" description="Disordered" evidence="1">
    <location>
        <begin position="1"/>
        <end position="45"/>
    </location>
</feature>
<keyword evidence="3" id="KW-1185">Reference proteome</keyword>
<feature type="region of interest" description="Disordered" evidence="1">
    <location>
        <begin position="314"/>
        <end position="352"/>
    </location>
</feature>